<feature type="compositionally biased region" description="Gly residues" evidence="1">
    <location>
        <begin position="157"/>
        <end position="172"/>
    </location>
</feature>
<dbReference type="EMBL" id="JAAAXW010000019">
    <property type="protein sequence ID" value="KAF9549460.1"/>
    <property type="molecule type" value="Genomic_DNA"/>
</dbReference>
<feature type="compositionally biased region" description="Acidic residues" evidence="1">
    <location>
        <begin position="230"/>
        <end position="261"/>
    </location>
</feature>
<comment type="caution">
    <text evidence="2">The sequence shown here is derived from an EMBL/GenBank/DDBJ whole genome shotgun (WGS) entry which is preliminary data.</text>
</comment>
<evidence type="ECO:0000313" key="3">
    <source>
        <dbReference type="Proteomes" id="UP000723463"/>
    </source>
</evidence>
<feature type="region of interest" description="Disordered" evidence="1">
    <location>
        <begin position="407"/>
        <end position="426"/>
    </location>
</feature>
<feature type="region of interest" description="Disordered" evidence="1">
    <location>
        <begin position="149"/>
        <end position="177"/>
    </location>
</feature>
<protein>
    <submittedName>
        <fullName evidence="2">Uncharacterized protein</fullName>
    </submittedName>
</protein>
<feature type="compositionally biased region" description="Polar residues" evidence="1">
    <location>
        <begin position="417"/>
        <end position="426"/>
    </location>
</feature>
<feature type="compositionally biased region" description="Polar residues" evidence="1">
    <location>
        <begin position="208"/>
        <end position="222"/>
    </location>
</feature>
<keyword evidence="3" id="KW-1185">Reference proteome</keyword>
<evidence type="ECO:0000313" key="2">
    <source>
        <dbReference type="EMBL" id="KAF9549460.1"/>
    </source>
</evidence>
<name>A0A9P6FFQ6_9FUNG</name>
<reference evidence="2" key="1">
    <citation type="journal article" date="2020" name="Fungal Divers.">
        <title>Resolving the Mortierellaceae phylogeny through synthesis of multi-gene phylogenetics and phylogenomics.</title>
        <authorList>
            <person name="Vandepol N."/>
            <person name="Liber J."/>
            <person name="Desiro A."/>
            <person name="Na H."/>
            <person name="Kennedy M."/>
            <person name="Barry K."/>
            <person name="Grigoriev I.V."/>
            <person name="Miller A.N."/>
            <person name="O'Donnell K."/>
            <person name="Stajich J.E."/>
            <person name="Bonito G."/>
        </authorList>
    </citation>
    <scope>NUCLEOTIDE SEQUENCE</scope>
    <source>
        <strain evidence="2">NRRL 2591</strain>
    </source>
</reference>
<dbReference type="AlphaFoldDB" id="A0A9P6FFQ6"/>
<gene>
    <name evidence="2" type="ORF">EC957_003849</name>
</gene>
<organism evidence="2 3">
    <name type="scientific">Mortierella hygrophila</name>
    <dbReference type="NCBI Taxonomy" id="979708"/>
    <lineage>
        <taxon>Eukaryota</taxon>
        <taxon>Fungi</taxon>
        <taxon>Fungi incertae sedis</taxon>
        <taxon>Mucoromycota</taxon>
        <taxon>Mortierellomycotina</taxon>
        <taxon>Mortierellomycetes</taxon>
        <taxon>Mortierellales</taxon>
        <taxon>Mortierellaceae</taxon>
        <taxon>Mortierella</taxon>
    </lineage>
</organism>
<proteinExistence type="predicted"/>
<feature type="region of interest" description="Disordered" evidence="1">
    <location>
        <begin position="206"/>
        <end position="345"/>
    </location>
</feature>
<dbReference type="Proteomes" id="UP000723463">
    <property type="component" value="Unassembled WGS sequence"/>
</dbReference>
<sequence length="461" mass="51195">MGIPSPDAARASTQAILLAYLCDRYHDLATYASESLRQRVHFMAKPDGSNLKDLFIWDTPLSTRSLGQNVSPRWTPSQIQEYIHQHWSADQFPLHPPNNCNSWEAAEVYFKELDQETVQAIVPIGVQRDEETKGDEVTLLVVLTAELDSGDQDKGSSEGGGRSAGGTVGGGSASKQGKRTVWRYHDMVAVNETNWEQNGWTILLPKHSQLQEPTSSDKITGTETDKQSEGDEEKDEQDDNEDDSDDDYWGQYGDAEDESAADETNGKSKDNQDPSGAAREVPLDQDAEEELYWRKYSEQQEEQDELERKKKMPEQQHPSEHPPAAGLHHLDPQESSKAPTPLPGQVDPNMLSSLLQSLVMDGVQQMYPTSFSELDQHHQGPLLQQHHATVDLPVATSALDTISSLPSAAPLHKDNTSHPVDSGHSQSKLMDSMRSIVADSTRAGYTKDQVFAMMESIYNTQ</sequence>
<evidence type="ECO:0000256" key="1">
    <source>
        <dbReference type="SAM" id="MobiDB-lite"/>
    </source>
</evidence>
<feature type="compositionally biased region" description="Basic and acidic residues" evidence="1">
    <location>
        <begin position="306"/>
        <end position="320"/>
    </location>
</feature>
<accession>A0A9P6FFQ6</accession>